<organism evidence="1 2">
    <name type="scientific">Williamsia maris</name>
    <dbReference type="NCBI Taxonomy" id="72806"/>
    <lineage>
        <taxon>Bacteria</taxon>
        <taxon>Bacillati</taxon>
        <taxon>Actinomycetota</taxon>
        <taxon>Actinomycetes</taxon>
        <taxon>Mycobacteriales</taxon>
        <taxon>Nocardiaceae</taxon>
        <taxon>Williamsia</taxon>
    </lineage>
</organism>
<evidence type="ECO:0000313" key="2">
    <source>
        <dbReference type="Proteomes" id="UP001206895"/>
    </source>
</evidence>
<gene>
    <name evidence="1" type="ORF">LX13_001110</name>
</gene>
<comment type="caution">
    <text evidence="1">The sequence shown here is derived from an EMBL/GenBank/DDBJ whole genome shotgun (WGS) entry which is preliminary data.</text>
</comment>
<keyword evidence="2" id="KW-1185">Reference proteome</keyword>
<dbReference type="EMBL" id="JAMTCJ010000001">
    <property type="protein sequence ID" value="MCP2175303.1"/>
    <property type="molecule type" value="Genomic_DNA"/>
</dbReference>
<proteinExistence type="predicted"/>
<evidence type="ECO:0000313" key="1">
    <source>
        <dbReference type="EMBL" id="MCP2175303.1"/>
    </source>
</evidence>
<sequence>MSAEPVVTPAFTMIGSDAAAACEGDACAVAIPPATDTVVESSD</sequence>
<protein>
    <submittedName>
        <fullName evidence="1">Uncharacterized protein</fullName>
    </submittedName>
</protein>
<dbReference type="RefSeq" id="WP_301300516.1">
    <property type="nucleotide sequence ID" value="NZ_BAAAJQ010000001.1"/>
</dbReference>
<reference evidence="1 2" key="1">
    <citation type="submission" date="2022-06" db="EMBL/GenBank/DDBJ databases">
        <title>Genomic Encyclopedia of Archaeal and Bacterial Type Strains, Phase II (KMG-II): from individual species to whole genera.</title>
        <authorList>
            <person name="Goeker M."/>
        </authorList>
    </citation>
    <scope>NUCLEOTIDE SEQUENCE [LARGE SCALE GENOMIC DNA]</scope>
    <source>
        <strain evidence="1 2">DSM 44693</strain>
    </source>
</reference>
<dbReference type="Proteomes" id="UP001206895">
    <property type="component" value="Unassembled WGS sequence"/>
</dbReference>
<name>A0ABT1HAM5_9NOCA</name>
<accession>A0ABT1HAM5</accession>